<evidence type="ECO:0000256" key="1">
    <source>
        <dbReference type="SAM" id="Phobius"/>
    </source>
</evidence>
<keyword evidence="1" id="KW-0472">Membrane</keyword>
<sequence>AKDQLFSQQGIPSERDVLTAFMLCNKVASLAINRTSTDQGSANCHDTATAASSLLSLDKSAAKAKKHLANQPSQASLLHDDYIDRTSQIVFEIVSHPSVVITPEVLEAYVIVQSRLRRLETLPHVFDLYATKPKPQSKAGIITYEPRKADNAANAVDTKIIEKALDAAIEAKNLDAAIGIIESTYATKAFVRQKVLRKALLPVGTAATLPLAIYLLASNLATYQSSFDHKTATAAATVGLLAYVGFTGSMGLLASLTQNDHMVRVTWAPGIGLRERWLREEQRAALDKVATSFGFSQSQRHGEEEGAEFEALRQFVLTRGMILDRVELMEGMT</sequence>
<dbReference type="Proteomes" id="UP000241462">
    <property type="component" value="Unassembled WGS sequence"/>
</dbReference>
<feature type="non-terminal residue" evidence="2">
    <location>
        <position position="333"/>
    </location>
</feature>
<keyword evidence="1" id="KW-1133">Transmembrane helix</keyword>
<proteinExistence type="predicted"/>
<feature type="non-terminal residue" evidence="2">
    <location>
        <position position="1"/>
    </location>
</feature>
<reference evidence="2 3" key="1">
    <citation type="journal article" date="2018" name="Mycol. Prog.">
        <title>Coniella lustricola, a new species from submerged detritus.</title>
        <authorList>
            <person name="Raudabaugh D.B."/>
            <person name="Iturriaga T."/>
            <person name="Carver A."/>
            <person name="Mondo S."/>
            <person name="Pangilinan J."/>
            <person name="Lipzen A."/>
            <person name="He G."/>
            <person name="Amirebrahimi M."/>
            <person name="Grigoriev I.V."/>
            <person name="Miller A.N."/>
        </authorList>
    </citation>
    <scope>NUCLEOTIDE SEQUENCE [LARGE SCALE GENOMIC DNA]</scope>
    <source>
        <strain evidence="2 3">B22-T-1</strain>
    </source>
</reference>
<name>A0A2T3ADR8_9PEZI</name>
<feature type="transmembrane region" description="Helical" evidence="1">
    <location>
        <begin position="199"/>
        <end position="217"/>
    </location>
</feature>
<gene>
    <name evidence="2" type="ORF">BD289DRAFT_335936</name>
</gene>
<dbReference type="EMBL" id="KZ678406">
    <property type="protein sequence ID" value="PSR92407.1"/>
    <property type="molecule type" value="Genomic_DNA"/>
</dbReference>
<keyword evidence="1" id="KW-0812">Transmembrane</keyword>
<dbReference type="InParanoid" id="A0A2T3ADR8"/>
<feature type="transmembrane region" description="Helical" evidence="1">
    <location>
        <begin position="232"/>
        <end position="254"/>
    </location>
</feature>
<evidence type="ECO:0000313" key="2">
    <source>
        <dbReference type="EMBL" id="PSR92407.1"/>
    </source>
</evidence>
<organism evidence="2 3">
    <name type="scientific">Coniella lustricola</name>
    <dbReference type="NCBI Taxonomy" id="2025994"/>
    <lineage>
        <taxon>Eukaryota</taxon>
        <taxon>Fungi</taxon>
        <taxon>Dikarya</taxon>
        <taxon>Ascomycota</taxon>
        <taxon>Pezizomycotina</taxon>
        <taxon>Sordariomycetes</taxon>
        <taxon>Sordariomycetidae</taxon>
        <taxon>Diaporthales</taxon>
        <taxon>Schizoparmaceae</taxon>
        <taxon>Coniella</taxon>
    </lineage>
</organism>
<dbReference type="OrthoDB" id="5360701at2759"/>
<evidence type="ECO:0000313" key="3">
    <source>
        <dbReference type="Proteomes" id="UP000241462"/>
    </source>
</evidence>
<accession>A0A2T3ADR8</accession>
<protein>
    <submittedName>
        <fullName evidence="2">Uncharacterized protein</fullName>
    </submittedName>
</protein>
<dbReference type="AlphaFoldDB" id="A0A2T3ADR8"/>
<keyword evidence="3" id="KW-1185">Reference proteome</keyword>